<dbReference type="GO" id="GO:0030001">
    <property type="term" value="P:metal ion transport"/>
    <property type="evidence" value="ECO:0007669"/>
    <property type="project" value="TreeGrafter"/>
</dbReference>
<sequence>MDSTCLRVIRISWNLIIAPWKMLFAFVPPYEIAHGWIAFICSLIFISGIAYGVTKITDQISCVTGVSPYVIAFTALAAGTSWPDLVASKIAAERQITADSAIANITCRYISAHLLSS</sequence>
<dbReference type="STRING" id="4538.I1R1X6"/>
<evidence type="ECO:0000313" key="10">
    <source>
        <dbReference type="Proteomes" id="UP000007306"/>
    </source>
</evidence>
<dbReference type="GO" id="GO:0055085">
    <property type="term" value="P:transmembrane transport"/>
    <property type="evidence" value="ECO:0007669"/>
    <property type="project" value="InterPro"/>
</dbReference>
<keyword evidence="5" id="KW-0406">Ion transport</keyword>
<dbReference type="AlphaFoldDB" id="I1R1X6"/>
<dbReference type="InterPro" id="IPR051171">
    <property type="entry name" value="CaCA"/>
</dbReference>
<evidence type="ECO:0000256" key="6">
    <source>
        <dbReference type="ARBA" id="ARBA00023136"/>
    </source>
</evidence>
<proteinExistence type="predicted"/>
<keyword evidence="6 7" id="KW-0472">Membrane</keyword>
<evidence type="ECO:0000256" key="3">
    <source>
        <dbReference type="ARBA" id="ARBA00022692"/>
    </source>
</evidence>
<protein>
    <recommendedName>
        <fullName evidence="8">Sodium/calcium exchanger membrane region domain-containing protein</fullName>
    </recommendedName>
</protein>
<keyword evidence="4 7" id="KW-1133">Transmembrane helix</keyword>
<evidence type="ECO:0000256" key="7">
    <source>
        <dbReference type="SAM" id="Phobius"/>
    </source>
</evidence>
<evidence type="ECO:0000256" key="1">
    <source>
        <dbReference type="ARBA" id="ARBA00004127"/>
    </source>
</evidence>
<dbReference type="InterPro" id="IPR004837">
    <property type="entry name" value="NaCa_Exmemb"/>
</dbReference>
<reference evidence="9 10" key="2">
    <citation type="submission" date="2018-04" db="EMBL/GenBank/DDBJ databases">
        <title>OglaRS2 (Oryza glaberrima Reference Sequence Version 2).</title>
        <authorList>
            <person name="Zhang J."/>
            <person name="Kudrna D."/>
            <person name="Lee S."/>
            <person name="Talag J."/>
            <person name="Rajasekar S."/>
            <person name="Wing R.A."/>
        </authorList>
    </citation>
    <scope>NUCLEOTIDE SEQUENCE [LARGE SCALE GENOMIC DNA]</scope>
    <source>
        <strain evidence="9 10">cv. IRGC 96717</strain>
    </source>
</reference>
<dbReference type="eggNOG" id="KOG1306">
    <property type="taxonomic scope" value="Eukaryota"/>
</dbReference>
<dbReference type="HOGENOM" id="CLU_2088614_0_0_1"/>
<dbReference type="PANTHER" id="PTHR11878:SF65">
    <property type="entry name" value="NA_CA-EXCHANGE PROTEIN, ISOFORM G"/>
    <property type="match status" value="1"/>
</dbReference>
<dbReference type="PANTHER" id="PTHR11878">
    <property type="entry name" value="SODIUM/CALCIUM EXCHANGER"/>
    <property type="match status" value="1"/>
</dbReference>
<dbReference type="GO" id="GO:0016020">
    <property type="term" value="C:membrane"/>
    <property type="evidence" value="ECO:0007669"/>
    <property type="project" value="InterPro"/>
</dbReference>
<evidence type="ECO:0000256" key="4">
    <source>
        <dbReference type="ARBA" id="ARBA00022989"/>
    </source>
</evidence>
<dbReference type="InterPro" id="IPR044880">
    <property type="entry name" value="NCX_ion-bd_dom_sf"/>
</dbReference>
<organism evidence="9 10">
    <name type="scientific">Oryza glaberrima</name>
    <name type="common">African rice</name>
    <dbReference type="NCBI Taxonomy" id="4538"/>
    <lineage>
        <taxon>Eukaryota</taxon>
        <taxon>Viridiplantae</taxon>
        <taxon>Streptophyta</taxon>
        <taxon>Embryophyta</taxon>
        <taxon>Tracheophyta</taxon>
        <taxon>Spermatophyta</taxon>
        <taxon>Magnoliopsida</taxon>
        <taxon>Liliopsida</taxon>
        <taxon>Poales</taxon>
        <taxon>Poaceae</taxon>
        <taxon>BOP clade</taxon>
        <taxon>Oryzoideae</taxon>
        <taxon>Oryzeae</taxon>
        <taxon>Oryzinae</taxon>
        <taxon>Oryza</taxon>
    </lineage>
</organism>
<accession>I1R1X6</accession>
<dbReference type="Gramene" id="ORGLA11G0176800.1">
    <property type="protein sequence ID" value="ORGLA11G0176800.1"/>
    <property type="gene ID" value="ORGLA11G0176800"/>
</dbReference>
<keyword evidence="10" id="KW-1185">Reference proteome</keyword>
<evidence type="ECO:0000313" key="9">
    <source>
        <dbReference type="EnsemblPlants" id="ORGLA11G0176800.1"/>
    </source>
</evidence>
<feature type="domain" description="Sodium/calcium exchanger membrane region" evidence="8">
    <location>
        <begin position="34"/>
        <end position="107"/>
    </location>
</feature>
<dbReference type="Gene3D" id="1.20.1420.30">
    <property type="entry name" value="NCX, central ion-binding region"/>
    <property type="match status" value="1"/>
</dbReference>
<dbReference type="Proteomes" id="UP000007306">
    <property type="component" value="Chromosome 11"/>
</dbReference>
<feature type="transmembrane region" description="Helical" evidence="7">
    <location>
        <begin position="36"/>
        <end position="54"/>
    </location>
</feature>
<comment type="subcellular location">
    <subcellularLocation>
        <location evidence="1">Endomembrane system</location>
        <topology evidence="1">Multi-pass membrane protein</topology>
    </subcellularLocation>
</comment>
<dbReference type="EnsemblPlants" id="ORGLA11G0176800.1">
    <property type="protein sequence ID" value="ORGLA11G0176800.1"/>
    <property type="gene ID" value="ORGLA11G0176800"/>
</dbReference>
<evidence type="ECO:0000259" key="8">
    <source>
        <dbReference type="Pfam" id="PF01699"/>
    </source>
</evidence>
<evidence type="ECO:0000256" key="5">
    <source>
        <dbReference type="ARBA" id="ARBA00023065"/>
    </source>
</evidence>
<dbReference type="Pfam" id="PF01699">
    <property type="entry name" value="Na_Ca_ex"/>
    <property type="match status" value="1"/>
</dbReference>
<keyword evidence="3 7" id="KW-0812">Transmembrane</keyword>
<dbReference type="GO" id="GO:0012505">
    <property type="term" value="C:endomembrane system"/>
    <property type="evidence" value="ECO:0007669"/>
    <property type="project" value="UniProtKB-SubCell"/>
</dbReference>
<keyword evidence="2" id="KW-0813">Transport</keyword>
<evidence type="ECO:0000256" key="2">
    <source>
        <dbReference type="ARBA" id="ARBA00022448"/>
    </source>
</evidence>
<reference evidence="9" key="1">
    <citation type="submission" date="2015-06" db="UniProtKB">
        <authorList>
            <consortium name="EnsemblPlants"/>
        </authorList>
    </citation>
    <scope>IDENTIFICATION</scope>
</reference>
<name>I1R1X6_ORYGL</name>